<evidence type="ECO:0000256" key="3">
    <source>
        <dbReference type="PIRSR" id="PIRSR600888-2"/>
    </source>
</evidence>
<dbReference type="Proteomes" id="UP000524237">
    <property type="component" value="Unassembled WGS sequence"/>
</dbReference>
<evidence type="ECO:0000313" key="5">
    <source>
        <dbReference type="EMBL" id="MBA8829245.1"/>
    </source>
</evidence>
<keyword evidence="6" id="KW-1185">Reference proteome</keyword>
<dbReference type="CDD" id="cd00438">
    <property type="entry name" value="cupin_RmlC"/>
    <property type="match status" value="1"/>
</dbReference>
<feature type="binding site" evidence="3">
    <location>
        <position position="72"/>
    </location>
    <ligand>
        <name>substrate</name>
    </ligand>
</feature>
<feature type="binding site" evidence="3">
    <location>
        <position position="119"/>
    </location>
    <ligand>
        <name>substrate</name>
    </ligand>
</feature>
<dbReference type="AlphaFoldDB" id="A0A7W3PP99"/>
<dbReference type="EMBL" id="JACGWU010000003">
    <property type="protein sequence ID" value="MBA8829245.1"/>
    <property type="molecule type" value="Genomic_DNA"/>
</dbReference>
<dbReference type="InterPro" id="IPR014710">
    <property type="entry name" value="RmlC-like_jellyroll"/>
</dbReference>
<feature type="site" description="Participates in a stacking interaction with the thymidine ring of dTDP-4-oxo-6-deoxyglucose" evidence="4">
    <location>
        <position position="138"/>
    </location>
</feature>
<dbReference type="GO" id="GO:0008830">
    <property type="term" value="F:dTDP-4-dehydrorhamnose 3,5-epimerase activity"/>
    <property type="evidence" value="ECO:0007669"/>
    <property type="project" value="UniProtKB-EC"/>
</dbReference>
<sequence>MKIREMGISGAFEVIPRQFKDDRGMFCETYRYDLLEENVGHSLDLRQANLSVSRKGVLRGVHFADIPRGQAKYVTVPHGSIIDYVVDLRVGSETFGKWESLLLDGSEGKAVYLPEGLGHAFLSLEEGTVVTYLVSDVFHPEREHAINPLDSDLALIFPLPQSQLRISPKDTAAPSLQEALSSGLLPQFEVAQNYYSTLKGQK</sequence>
<evidence type="ECO:0000256" key="2">
    <source>
        <dbReference type="PIRSR" id="PIRSR600888-1"/>
    </source>
</evidence>
<feature type="binding site" evidence="3">
    <location>
        <position position="143"/>
    </location>
    <ligand>
        <name>substrate</name>
    </ligand>
</feature>
<comment type="caution">
    <text evidence="5">The sequence shown here is derived from an EMBL/GenBank/DDBJ whole genome shotgun (WGS) entry which is preliminary data.</text>
</comment>
<dbReference type="EC" id="5.1.3.13" evidence="5"/>
<dbReference type="Gene3D" id="2.60.120.10">
    <property type="entry name" value="Jelly Rolls"/>
    <property type="match status" value="1"/>
</dbReference>
<dbReference type="SUPFAM" id="SSF51182">
    <property type="entry name" value="RmlC-like cupins"/>
    <property type="match status" value="1"/>
</dbReference>
<dbReference type="PANTHER" id="PTHR21047">
    <property type="entry name" value="DTDP-6-DEOXY-D-GLUCOSE-3,5 EPIMERASE"/>
    <property type="match status" value="1"/>
</dbReference>
<keyword evidence="5" id="KW-0413">Isomerase</keyword>
<accession>A0A7W3PP99</accession>
<dbReference type="GO" id="GO:0019305">
    <property type="term" value="P:dTDP-rhamnose biosynthetic process"/>
    <property type="evidence" value="ECO:0007669"/>
    <property type="project" value="TreeGrafter"/>
</dbReference>
<organism evidence="5 6">
    <name type="scientific">Alpinimonas psychrophila</name>
    <dbReference type="NCBI Taxonomy" id="748908"/>
    <lineage>
        <taxon>Bacteria</taxon>
        <taxon>Bacillati</taxon>
        <taxon>Actinomycetota</taxon>
        <taxon>Actinomycetes</taxon>
        <taxon>Micrococcales</taxon>
        <taxon>Microbacteriaceae</taxon>
        <taxon>Alpinimonas</taxon>
    </lineage>
</organism>
<feature type="binding site" evidence="3">
    <location>
        <position position="165"/>
    </location>
    <ligand>
        <name>substrate</name>
    </ligand>
</feature>
<feature type="binding site" evidence="3">
    <location>
        <position position="23"/>
    </location>
    <ligand>
        <name>substrate</name>
    </ligand>
</feature>
<dbReference type="GO" id="GO:0000271">
    <property type="term" value="P:polysaccharide biosynthetic process"/>
    <property type="evidence" value="ECO:0007669"/>
    <property type="project" value="TreeGrafter"/>
</dbReference>
<dbReference type="RefSeq" id="WP_182484685.1">
    <property type="nucleotide sequence ID" value="NZ_JACGWU010000003.1"/>
</dbReference>
<name>A0A7W3PP99_9MICO</name>
<protein>
    <submittedName>
        <fullName evidence="5">dTDP-4-dehydrorhamnose 3,5-epimerase</fullName>
        <ecNumber evidence="5">5.1.3.13</ecNumber>
    </submittedName>
</protein>
<gene>
    <name evidence="5" type="ORF">FB555_001348</name>
</gene>
<feature type="binding site" evidence="3">
    <location>
        <position position="59"/>
    </location>
    <ligand>
        <name>substrate</name>
    </ligand>
</feature>
<comment type="similarity">
    <text evidence="1">Belongs to the dTDP-4-dehydrorhamnose 3,5-epimerase family.</text>
</comment>
<dbReference type="GO" id="GO:0005829">
    <property type="term" value="C:cytosol"/>
    <property type="evidence" value="ECO:0007669"/>
    <property type="project" value="TreeGrafter"/>
</dbReference>
<proteinExistence type="inferred from homology"/>
<reference evidence="5 6" key="1">
    <citation type="submission" date="2020-07" db="EMBL/GenBank/DDBJ databases">
        <title>Sequencing the genomes of 1000 actinobacteria strains.</title>
        <authorList>
            <person name="Klenk H.-P."/>
        </authorList>
    </citation>
    <scope>NUCLEOTIDE SEQUENCE [LARGE SCALE GENOMIC DNA]</scope>
    <source>
        <strain evidence="5 6">DSM 23737</strain>
    </source>
</reference>
<feature type="binding site" evidence="3">
    <location>
        <position position="28"/>
    </location>
    <ligand>
        <name>substrate</name>
    </ligand>
</feature>
<evidence type="ECO:0000256" key="1">
    <source>
        <dbReference type="ARBA" id="ARBA00010154"/>
    </source>
</evidence>
<dbReference type="InterPro" id="IPR011051">
    <property type="entry name" value="RmlC_Cupin_sf"/>
</dbReference>
<dbReference type="PANTHER" id="PTHR21047:SF2">
    <property type="entry name" value="THYMIDINE DIPHOSPHO-4-KETO-RHAMNOSE 3,5-EPIMERASE"/>
    <property type="match status" value="1"/>
</dbReference>
<dbReference type="Pfam" id="PF00908">
    <property type="entry name" value="dTDP_sugar_isom"/>
    <property type="match status" value="1"/>
</dbReference>
<dbReference type="InterPro" id="IPR000888">
    <property type="entry name" value="RmlC-like"/>
</dbReference>
<feature type="active site" description="Proton acceptor" evidence="2">
    <location>
        <position position="62"/>
    </location>
</feature>
<evidence type="ECO:0000313" key="6">
    <source>
        <dbReference type="Proteomes" id="UP000524237"/>
    </source>
</evidence>
<feature type="active site" description="Proton donor" evidence="2">
    <location>
        <position position="132"/>
    </location>
</feature>
<evidence type="ECO:0000256" key="4">
    <source>
        <dbReference type="PIRSR" id="PIRSR600888-3"/>
    </source>
</evidence>
<feature type="binding site" evidence="3">
    <location>
        <begin position="47"/>
        <end position="49"/>
    </location>
    <ligand>
        <name>substrate</name>
    </ligand>
</feature>